<reference evidence="1" key="3">
    <citation type="submission" date="2017-10" db="EMBL/GenBank/DDBJ databases">
        <authorList>
            <person name="Vrbovska V."/>
            <person name="Kovarovic V."/>
            <person name="Indrakova A."/>
        </authorList>
    </citation>
    <scope>NUCLEOTIDE SEQUENCE</scope>
    <source>
        <strain evidence="1">CCM 8730</strain>
    </source>
</reference>
<reference evidence="2" key="4">
    <citation type="submission" date="2022-03" db="EMBL/GenBank/DDBJ databases">
        <title>Complete Genome Sequence of Staphylococcus edaphicus strain CCM 8731.</title>
        <authorList>
            <person name="Rimmer C.O."/>
            <person name="Thomas J.C."/>
        </authorList>
    </citation>
    <scope>NUCLEOTIDE SEQUENCE</scope>
    <source>
        <strain evidence="2">CCM 8731</strain>
    </source>
</reference>
<dbReference type="OrthoDB" id="2393156at2"/>
<dbReference type="RefSeq" id="WP_099090837.1">
    <property type="nucleotide sequence ID" value="NZ_CP093217.1"/>
</dbReference>
<dbReference type="Pfam" id="PF11042">
    <property type="entry name" value="DUF2750"/>
    <property type="match status" value="1"/>
</dbReference>
<organism evidence="1 3">
    <name type="scientific">Staphylococcus edaphicus</name>
    <dbReference type="NCBI Taxonomy" id="1955013"/>
    <lineage>
        <taxon>Bacteria</taxon>
        <taxon>Bacillati</taxon>
        <taxon>Bacillota</taxon>
        <taxon>Bacilli</taxon>
        <taxon>Bacillales</taxon>
        <taxon>Staphylococcaceae</taxon>
        <taxon>Staphylococcus</taxon>
    </lineage>
</organism>
<dbReference type="InterPro" id="IPR021284">
    <property type="entry name" value="DUF2750"/>
</dbReference>
<evidence type="ECO:0000313" key="3">
    <source>
        <dbReference type="Proteomes" id="UP000223828"/>
    </source>
</evidence>
<sequence length="221" mass="25549">MSYKESSFFQDILINEVFYIATKSKRMIRQEVSEKNVVCAWTDVATAESYLSKENIEYDKIKTVDIDRFVTYEIDDIFDEDDEVLMNPTSHKDGEIVRIVAASNELMSDLDNIRLKEFVKDVAKEDAVFGLTNKNEKQFIMISDEAHQKPHIMPVWSIRNRAEKVRDQDFEECEIIEIEGEVFAEWLDILRDDDHAVAIDLKSGVVGTVVPAQKVIDQLTF</sequence>
<proteinExistence type="predicted"/>
<reference evidence="3" key="2">
    <citation type="submission" date="2017-10" db="EMBL/GenBank/DDBJ databases">
        <title>Staphylococcus edaphicus sp. nov., isolated in Antarctica, harbouring mecC gene and genomic islands essential in adaptation to extreme environment.</title>
        <authorList>
            <person name="Pantucek R."/>
            <person name="Sedlacek I."/>
            <person name="Indrakova A."/>
            <person name="Vrbovska V."/>
            <person name="Maslanova I."/>
            <person name="Kovarovic V."/>
            <person name="Svec P."/>
            <person name="Kralova S."/>
            <person name="Kristofova L."/>
            <person name="Keklakova J."/>
            <person name="Petras P."/>
            <person name="Doskar J."/>
        </authorList>
    </citation>
    <scope>NUCLEOTIDE SEQUENCE [LARGE SCALE GENOMIC DNA]</scope>
    <source>
        <strain evidence="3">CCM 5085</strain>
    </source>
</reference>
<evidence type="ECO:0000313" key="4">
    <source>
        <dbReference type="Proteomes" id="UP001056588"/>
    </source>
</evidence>
<dbReference type="EMBL" id="MRZN01000017">
    <property type="protein sequence ID" value="PHK49089.1"/>
    <property type="molecule type" value="Genomic_DNA"/>
</dbReference>
<evidence type="ECO:0000313" key="1">
    <source>
        <dbReference type="EMBL" id="PHK49089.1"/>
    </source>
</evidence>
<keyword evidence="4" id="KW-1185">Reference proteome</keyword>
<protein>
    <submittedName>
        <fullName evidence="2">DUF2750 domain-containing protein</fullName>
    </submittedName>
</protein>
<reference evidence="1" key="1">
    <citation type="journal article" date="2017" name="Appl. Environ. Microbiol.">
        <title>Staphylococcus edaphicus sp. nov., isolated in Antarctica, harbours mecC gene and genomic islands with suspected role in adaptation to extreme environment.</title>
        <authorList>
            <person name="Pantucek R."/>
            <person name="Sedlacek I."/>
            <person name="Indrakova A."/>
            <person name="Vrbovska V."/>
            <person name="Maslanova I."/>
            <person name="Kovarovic V."/>
            <person name="Svec P."/>
            <person name="Kralova S."/>
            <person name="Kristofova L."/>
            <person name="Keklakova J."/>
            <person name="Petras P."/>
            <person name="Doskar J."/>
        </authorList>
    </citation>
    <scope>NUCLEOTIDE SEQUENCE</scope>
    <source>
        <strain evidence="1">CCM 8730</strain>
    </source>
</reference>
<dbReference type="EMBL" id="CP093217">
    <property type="protein sequence ID" value="UQW82278.1"/>
    <property type="molecule type" value="Genomic_DNA"/>
</dbReference>
<dbReference type="AlphaFoldDB" id="A0A2C6WL36"/>
<dbReference type="Proteomes" id="UP001056588">
    <property type="component" value="Chromosome"/>
</dbReference>
<gene>
    <name evidence="1" type="ORF">BTJ66_10095</name>
    <name evidence="2" type="ORF">MNY58_04045</name>
</gene>
<name>A0A2C6WL36_9STAP</name>
<accession>A0A2C6WL36</accession>
<evidence type="ECO:0000313" key="2">
    <source>
        <dbReference type="EMBL" id="UQW82278.1"/>
    </source>
</evidence>
<dbReference type="Proteomes" id="UP000223828">
    <property type="component" value="Unassembled WGS sequence"/>
</dbReference>